<evidence type="ECO:0000313" key="4">
    <source>
        <dbReference type="EMBL" id="USQ80129.1"/>
    </source>
</evidence>
<dbReference type="PANTHER" id="PTHR43476:SF4">
    <property type="entry name" value="BLR0106 PROTEIN"/>
    <property type="match status" value="1"/>
</dbReference>
<gene>
    <name evidence="4" type="ORF">NF556_00240</name>
</gene>
<name>A0ABY4YTS5_9MICO</name>
<dbReference type="InterPro" id="IPR002938">
    <property type="entry name" value="FAD-bd"/>
</dbReference>
<keyword evidence="1" id="KW-0560">Oxidoreductase</keyword>
<feature type="domain" description="FAD-binding" evidence="3">
    <location>
        <begin position="6"/>
        <end position="338"/>
    </location>
</feature>
<dbReference type="RefSeq" id="WP_252593505.1">
    <property type="nucleotide sequence ID" value="NZ_CP099489.1"/>
</dbReference>
<evidence type="ECO:0000256" key="1">
    <source>
        <dbReference type="ARBA" id="ARBA00023002"/>
    </source>
</evidence>
<dbReference type="Pfam" id="PF01494">
    <property type="entry name" value="FAD_binding_3"/>
    <property type="match status" value="1"/>
</dbReference>
<dbReference type="PANTHER" id="PTHR43476">
    <property type="entry name" value="3-(3-HYDROXY-PHENYL)PROPIONATE/3-HYDROXYCINNAMIC ACID HYDROXYLASE"/>
    <property type="match status" value="1"/>
</dbReference>
<evidence type="ECO:0000256" key="2">
    <source>
        <dbReference type="ARBA" id="ARBA00023027"/>
    </source>
</evidence>
<sequence>MNEQHDVLIAGAGPVGLFAALRLAQQGVDVLVVEAEPTLGTVSKASTFHPSTLDLLDEAGAADELLHQGVLVDEIQWRDLDATILASIPFSLLAEHTAYPYRLHAEQTLLTPILLRQLRAINTDSVRFSSRCESLVQDSDGVSATIATADGSYTVKSPFLLAADGAHSEVRKQLGIDFPGQAYESRALRVITKEDLREHLPGLSGITYVRDARQSCSLLQMRDHWRFIFRVADKSSDAEALEPSTVRQLVDTVAPGVSISMAEVYSNRAHVASSTVLGRVALIGDSAHVTTTAGGMNMNCGLHDAYAMARATAQALDGSPLAAFEDAGDERRRVVRDVIVPRTESRAAGSDGDTDALTMAIAAAKALAEDPHRAFTFLYEASLFDTAPRLRRKR</sequence>
<evidence type="ECO:0000313" key="5">
    <source>
        <dbReference type="Proteomes" id="UP001056455"/>
    </source>
</evidence>
<proteinExistence type="predicted"/>
<evidence type="ECO:0000259" key="3">
    <source>
        <dbReference type="Pfam" id="PF01494"/>
    </source>
</evidence>
<dbReference type="Proteomes" id="UP001056455">
    <property type="component" value="Chromosome"/>
</dbReference>
<dbReference type="Gene3D" id="3.30.70.2450">
    <property type="match status" value="1"/>
</dbReference>
<dbReference type="GO" id="GO:0004497">
    <property type="term" value="F:monooxygenase activity"/>
    <property type="evidence" value="ECO:0007669"/>
    <property type="project" value="UniProtKB-KW"/>
</dbReference>
<keyword evidence="2" id="KW-0520">NAD</keyword>
<dbReference type="EMBL" id="CP099489">
    <property type="protein sequence ID" value="USQ80129.1"/>
    <property type="molecule type" value="Genomic_DNA"/>
</dbReference>
<dbReference type="Gene3D" id="3.50.50.60">
    <property type="entry name" value="FAD/NAD(P)-binding domain"/>
    <property type="match status" value="1"/>
</dbReference>
<accession>A0ABY4YTS5</accession>
<protein>
    <submittedName>
        <fullName evidence="4">FAD-dependent monooxygenase</fullName>
    </submittedName>
</protein>
<keyword evidence="5" id="KW-1185">Reference proteome</keyword>
<dbReference type="InterPro" id="IPR036188">
    <property type="entry name" value="FAD/NAD-bd_sf"/>
</dbReference>
<keyword evidence="4" id="KW-0503">Monooxygenase</keyword>
<reference evidence="4" key="1">
    <citation type="submission" date="2022-06" db="EMBL/GenBank/DDBJ databases">
        <title>Ornithinimicrobium HY1793.</title>
        <authorList>
            <person name="Huang Y."/>
        </authorList>
    </citation>
    <scope>NUCLEOTIDE SEQUENCE</scope>
    <source>
        <strain evidence="4">HY1793</strain>
    </source>
</reference>
<dbReference type="PRINTS" id="PR00420">
    <property type="entry name" value="RNGMNOXGNASE"/>
</dbReference>
<organism evidence="4 5">
    <name type="scientific">Ornithinimicrobium faecis</name>
    <dbReference type="NCBI Taxonomy" id="2934158"/>
    <lineage>
        <taxon>Bacteria</taxon>
        <taxon>Bacillati</taxon>
        <taxon>Actinomycetota</taxon>
        <taxon>Actinomycetes</taxon>
        <taxon>Micrococcales</taxon>
        <taxon>Ornithinimicrobiaceae</taxon>
        <taxon>Ornithinimicrobium</taxon>
    </lineage>
</organism>
<dbReference type="InterPro" id="IPR050631">
    <property type="entry name" value="PheA/TfdB_FAD_monoxygenase"/>
</dbReference>
<dbReference type="SUPFAM" id="SSF51905">
    <property type="entry name" value="FAD/NAD(P)-binding domain"/>
    <property type="match status" value="1"/>
</dbReference>